<dbReference type="AlphaFoldDB" id="A0AAD5DHL8"/>
<evidence type="ECO:0000313" key="1">
    <source>
        <dbReference type="EMBL" id="KAI7836364.1"/>
    </source>
</evidence>
<dbReference type="Proteomes" id="UP001205105">
    <property type="component" value="Unassembled WGS sequence"/>
</dbReference>
<comment type="caution">
    <text evidence="1">The sequence shown here is derived from an EMBL/GenBank/DDBJ whole genome shotgun (WGS) entry which is preliminary data.</text>
</comment>
<organism evidence="1 2">
    <name type="scientific">Chlorella ohadii</name>
    <dbReference type="NCBI Taxonomy" id="2649997"/>
    <lineage>
        <taxon>Eukaryota</taxon>
        <taxon>Viridiplantae</taxon>
        <taxon>Chlorophyta</taxon>
        <taxon>core chlorophytes</taxon>
        <taxon>Trebouxiophyceae</taxon>
        <taxon>Chlorellales</taxon>
        <taxon>Chlorellaceae</taxon>
        <taxon>Chlorella clade</taxon>
        <taxon>Chlorella</taxon>
    </lineage>
</organism>
<proteinExistence type="predicted"/>
<sequence length="265" mass="28562">MKHCFFSQHIDSSKLPIDSLTTRVASPMSHLTVARALSACSAAAPPRQRYTSSHVQQRLAGGASWLAAGLCRRRQCRHRTAAGLFGGLFGGGSSSGSGNDEELQPLENDEGGLMVALDANSSGSLDGSSEEPFGPLALLAVGFAAHEFERLQRLLHEEMEAEMVKLVPASVSMLEGSLGAALEREPVPAFEQAPLGTRRVVFLSGMYAAEVMETISAFREAGLPETVFAAAVPNNWERVVGELVQEVYADHAAMKRQRQQQQQRQ</sequence>
<dbReference type="Pfam" id="PF12646">
    <property type="entry name" value="DUF3783"/>
    <property type="match status" value="1"/>
</dbReference>
<reference evidence="1" key="1">
    <citation type="submission" date="2020-11" db="EMBL/GenBank/DDBJ databases">
        <title>Chlorella ohadii genome sequencing and assembly.</title>
        <authorList>
            <person name="Murik O."/>
            <person name="Treves H."/>
            <person name="Kedem I."/>
            <person name="Shotland Y."/>
            <person name="Kaplan A."/>
        </authorList>
    </citation>
    <scope>NUCLEOTIDE SEQUENCE</scope>
    <source>
        <strain evidence="1">1</strain>
    </source>
</reference>
<gene>
    <name evidence="1" type="ORF">COHA_009757</name>
</gene>
<dbReference type="PANTHER" id="PTHR35732:SF1">
    <property type="entry name" value="OS10G0545100 PROTEIN"/>
    <property type="match status" value="1"/>
</dbReference>
<keyword evidence="2" id="KW-1185">Reference proteome</keyword>
<dbReference type="PANTHER" id="PTHR35732">
    <property type="entry name" value="OS10G0545100 PROTEIN"/>
    <property type="match status" value="1"/>
</dbReference>
<dbReference type="EMBL" id="JADXDR010000191">
    <property type="protein sequence ID" value="KAI7836364.1"/>
    <property type="molecule type" value="Genomic_DNA"/>
</dbReference>
<accession>A0AAD5DHL8</accession>
<dbReference type="InterPro" id="IPR016621">
    <property type="entry name" value="UCP014543"/>
</dbReference>
<protein>
    <submittedName>
        <fullName evidence="1">Uncharacterized protein</fullName>
    </submittedName>
</protein>
<evidence type="ECO:0000313" key="2">
    <source>
        <dbReference type="Proteomes" id="UP001205105"/>
    </source>
</evidence>
<name>A0AAD5DHL8_9CHLO</name>